<proteinExistence type="predicted"/>
<gene>
    <name evidence="1" type="ORF">ACFOZ4_08615</name>
</gene>
<protein>
    <submittedName>
        <fullName evidence="1">Uncharacterized protein</fullName>
    </submittedName>
</protein>
<comment type="caution">
    <text evidence="1">The sequence shown here is derived from an EMBL/GenBank/DDBJ whole genome shotgun (WGS) entry which is preliminary data.</text>
</comment>
<evidence type="ECO:0000313" key="2">
    <source>
        <dbReference type="Proteomes" id="UP001595816"/>
    </source>
</evidence>
<sequence length="80" mass="8703">MDDNAVSRSLHRLTKIGAIRADSKHFGSRVIKTYSLADKGESYLTTYEALACVLAHLDMARDECDGTCPVHDGPCAKYAA</sequence>
<keyword evidence="2" id="KW-1185">Reference proteome</keyword>
<organism evidence="1 2">
    <name type="scientific">Hamadaea flava</name>
    <dbReference type="NCBI Taxonomy" id="1742688"/>
    <lineage>
        <taxon>Bacteria</taxon>
        <taxon>Bacillati</taxon>
        <taxon>Actinomycetota</taxon>
        <taxon>Actinomycetes</taxon>
        <taxon>Micromonosporales</taxon>
        <taxon>Micromonosporaceae</taxon>
        <taxon>Hamadaea</taxon>
    </lineage>
</organism>
<dbReference type="Proteomes" id="UP001595816">
    <property type="component" value="Unassembled WGS sequence"/>
</dbReference>
<evidence type="ECO:0000313" key="1">
    <source>
        <dbReference type="EMBL" id="MFC4130667.1"/>
    </source>
</evidence>
<reference evidence="2" key="1">
    <citation type="journal article" date="2019" name="Int. J. Syst. Evol. Microbiol.">
        <title>The Global Catalogue of Microorganisms (GCM) 10K type strain sequencing project: providing services to taxonomists for standard genome sequencing and annotation.</title>
        <authorList>
            <consortium name="The Broad Institute Genomics Platform"/>
            <consortium name="The Broad Institute Genome Sequencing Center for Infectious Disease"/>
            <person name="Wu L."/>
            <person name="Ma J."/>
        </authorList>
    </citation>
    <scope>NUCLEOTIDE SEQUENCE [LARGE SCALE GENOMIC DNA]</scope>
    <source>
        <strain evidence="2">CGMCC 4.7289</strain>
    </source>
</reference>
<dbReference type="RefSeq" id="WP_253757461.1">
    <property type="nucleotide sequence ID" value="NZ_JAMZDZ010000001.1"/>
</dbReference>
<accession>A0ABV8LIC3</accession>
<dbReference type="EMBL" id="JBHSAY010000005">
    <property type="protein sequence ID" value="MFC4130667.1"/>
    <property type="molecule type" value="Genomic_DNA"/>
</dbReference>
<name>A0ABV8LIC3_9ACTN</name>